<organism evidence="1 2">
    <name type="scientific">Undibacterium parvum</name>
    <dbReference type="NCBI Taxonomy" id="401471"/>
    <lineage>
        <taxon>Bacteria</taxon>
        <taxon>Pseudomonadati</taxon>
        <taxon>Pseudomonadota</taxon>
        <taxon>Betaproteobacteria</taxon>
        <taxon>Burkholderiales</taxon>
        <taxon>Oxalobacteraceae</taxon>
        <taxon>Undibacterium</taxon>
    </lineage>
</organism>
<evidence type="ECO:0000313" key="1">
    <source>
        <dbReference type="EMBL" id="AZP10682.1"/>
    </source>
</evidence>
<evidence type="ECO:0000313" key="2">
    <source>
        <dbReference type="Proteomes" id="UP000275663"/>
    </source>
</evidence>
<reference evidence="1 2" key="1">
    <citation type="journal article" date="2011" name="Int. J. Syst. Evol. Microbiol.">
        <title>Description of Undibacterium oligocarboniphilum sp. nov., isolated from purified water, and Undibacterium pigrum strain CCUG 49012 as the type strain of Undibacterium parvum sp. nov., and emended descriptions of the genus Undibacterium and the species Undibacterium pigrum.</title>
        <authorList>
            <person name="Eder W."/>
            <person name="Wanner G."/>
            <person name="Ludwig W."/>
            <person name="Busse H.J."/>
            <person name="Ziemke-Kageler F."/>
            <person name="Lang E."/>
        </authorList>
    </citation>
    <scope>NUCLEOTIDE SEQUENCE [LARGE SCALE GENOMIC DNA]</scope>
    <source>
        <strain evidence="1 2">DSM 23061</strain>
    </source>
</reference>
<gene>
    <name evidence="1" type="ORF">EJN92_00725</name>
</gene>
<proteinExistence type="predicted"/>
<dbReference type="AlphaFoldDB" id="A0A3Q9BMY2"/>
<keyword evidence="2" id="KW-1185">Reference proteome</keyword>
<dbReference type="RefSeq" id="WP_126126081.1">
    <property type="nucleotide sequence ID" value="NZ_CP034464.1"/>
</dbReference>
<protein>
    <submittedName>
        <fullName evidence="1">DUF5063 domain-containing protein</fullName>
    </submittedName>
</protein>
<dbReference type="EMBL" id="CP034464">
    <property type="protein sequence ID" value="AZP10682.1"/>
    <property type="molecule type" value="Genomic_DNA"/>
</dbReference>
<sequence length="149" mass="17591">MTIWQTIDELIELVMRNDIVFKDDKFLSLLDQLAWQITEIKPSDPPVGKEIPENDYPAIRRAAQRAFPRWGYYNVAENVTINIGQSKVNVGDAIDDVTDIIDDLKKIYWSYQNESEDMASWHLLESFNMHWRAHMRSLQFYVHCLEVEQ</sequence>
<dbReference type="InterPro" id="IPR038312">
    <property type="entry name" value="DUF5063_sf"/>
</dbReference>
<accession>A0A3Q9BMY2</accession>
<dbReference type="Proteomes" id="UP000275663">
    <property type="component" value="Chromosome"/>
</dbReference>
<dbReference type="KEGG" id="upv:EJN92_00725"/>
<dbReference type="Gene3D" id="1.20.120.1550">
    <property type="entry name" value="Protein of unknown function DUF5063"/>
    <property type="match status" value="1"/>
</dbReference>
<name>A0A3Q9BMY2_9BURK</name>